<organism evidence="1 2">
    <name type="scientific">Pomacea canaliculata</name>
    <name type="common">Golden apple snail</name>
    <dbReference type="NCBI Taxonomy" id="400727"/>
    <lineage>
        <taxon>Eukaryota</taxon>
        <taxon>Metazoa</taxon>
        <taxon>Spiralia</taxon>
        <taxon>Lophotrochozoa</taxon>
        <taxon>Mollusca</taxon>
        <taxon>Gastropoda</taxon>
        <taxon>Caenogastropoda</taxon>
        <taxon>Architaenioglossa</taxon>
        <taxon>Ampullarioidea</taxon>
        <taxon>Ampullariidae</taxon>
        <taxon>Pomacea</taxon>
    </lineage>
</organism>
<dbReference type="Proteomes" id="UP000245119">
    <property type="component" value="Linkage Group LG10"/>
</dbReference>
<name>A0A2T7NNA2_POMCA</name>
<comment type="caution">
    <text evidence="1">The sequence shown here is derived from an EMBL/GenBank/DDBJ whole genome shotgun (WGS) entry which is preliminary data.</text>
</comment>
<accession>A0A2T7NNA2</accession>
<keyword evidence="2" id="KW-1185">Reference proteome</keyword>
<sequence>MSARRRLHIPAVSVAWYRQQLGVKSPIVSPSVLDQLAVSRPLLEPGVYVESPGCCEGLFPSNEI</sequence>
<evidence type="ECO:0000313" key="2">
    <source>
        <dbReference type="Proteomes" id="UP000245119"/>
    </source>
</evidence>
<gene>
    <name evidence="1" type="ORF">C0Q70_15900</name>
</gene>
<dbReference type="EMBL" id="PZQS01000010">
    <property type="protein sequence ID" value="PVD22645.1"/>
    <property type="molecule type" value="Genomic_DNA"/>
</dbReference>
<protein>
    <submittedName>
        <fullName evidence="1">Uncharacterized protein</fullName>
    </submittedName>
</protein>
<dbReference type="AlphaFoldDB" id="A0A2T7NNA2"/>
<reference evidence="1 2" key="1">
    <citation type="submission" date="2018-04" db="EMBL/GenBank/DDBJ databases">
        <title>The genome of golden apple snail Pomacea canaliculata provides insight into stress tolerance and invasive adaptation.</title>
        <authorList>
            <person name="Liu C."/>
            <person name="Liu B."/>
            <person name="Ren Y."/>
            <person name="Zhang Y."/>
            <person name="Wang H."/>
            <person name="Li S."/>
            <person name="Jiang F."/>
            <person name="Yin L."/>
            <person name="Zhang G."/>
            <person name="Qian W."/>
            <person name="Fan W."/>
        </authorList>
    </citation>
    <scope>NUCLEOTIDE SEQUENCE [LARGE SCALE GENOMIC DNA]</scope>
    <source>
        <strain evidence="1">SZHN2017</strain>
        <tissue evidence="1">Muscle</tissue>
    </source>
</reference>
<evidence type="ECO:0000313" key="1">
    <source>
        <dbReference type="EMBL" id="PVD22645.1"/>
    </source>
</evidence>
<proteinExistence type="predicted"/>